<sequence length="131" mass="15021">MYTFRRFFCILPSILVIVFIGYIQGQGSPLCKVNSEYKCNGTEFQCPDTKPEKPEGCKCYCLPGYWRDNCGNCVKECPCPPGKVWRQSNSCVDQCKHDICPWYVTWGCFCPVCQCWNGTTCIRNNNTTCYS</sequence>
<evidence type="ECO:0000256" key="1">
    <source>
        <dbReference type="SAM" id="SignalP"/>
    </source>
</evidence>
<proteinExistence type="predicted"/>
<dbReference type="GeneID" id="115886518"/>
<protein>
    <submittedName>
        <fullName evidence="3">Uncharacterized protein LOC115886518 isoform X1</fullName>
    </submittedName>
</protein>
<evidence type="ECO:0000313" key="3">
    <source>
        <dbReference type="RefSeq" id="XP_030761574.1"/>
    </source>
</evidence>
<dbReference type="Proteomes" id="UP000504635">
    <property type="component" value="Unplaced"/>
</dbReference>
<dbReference type="AlphaFoldDB" id="A0A6J2YEJ2"/>
<dbReference type="KEGG" id="soy:115886518"/>
<organism evidence="2 3">
    <name type="scientific">Sitophilus oryzae</name>
    <name type="common">Rice weevil</name>
    <name type="synonym">Curculio oryzae</name>
    <dbReference type="NCBI Taxonomy" id="7048"/>
    <lineage>
        <taxon>Eukaryota</taxon>
        <taxon>Metazoa</taxon>
        <taxon>Ecdysozoa</taxon>
        <taxon>Arthropoda</taxon>
        <taxon>Hexapoda</taxon>
        <taxon>Insecta</taxon>
        <taxon>Pterygota</taxon>
        <taxon>Neoptera</taxon>
        <taxon>Endopterygota</taxon>
        <taxon>Coleoptera</taxon>
        <taxon>Polyphaga</taxon>
        <taxon>Cucujiformia</taxon>
        <taxon>Curculionidae</taxon>
        <taxon>Dryophthorinae</taxon>
        <taxon>Sitophilus</taxon>
    </lineage>
</organism>
<dbReference type="InParanoid" id="A0A6J2YEJ2"/>
<dbReference type="OrthoDB" id="6236007at2759"/>
<feature type="chain" id="PRO_5027120967" evidence="1">
    <location>
        <begin position="26"/>
        <end position="131"/>
    </location>
</feature>
<gene>
    <name evidence="3" type="primary">LOC115886518</name>
</gene>
<keyword evidence="1" id="KW-0732">Signal</keyword>
<keyword evidence="2" id="KW-1185">Reference proteome</keyword>
<reference evidence="3" key="1">
    <citation type="submission" date="2025-08" db="UniProtKB">
        <authorList>
            <consortium name="RefSeq"/>
        </authorList>
    </citation>
    <scope>IDENTIFICATION</scope>
    <source>
        <tissue evidence="3">Gonads</tissue>
    </source>
</reference>
<evidence type="ECO:0000313" key="2">
    <source>
        <dbReference type="Proteomes" id="UP000504635"/>
    </source>
</evidence>
<dbReference type="RefSeq" id="XP_030761574.1">
    <property type="nucleotide sequence ID" value="XM_030905714.1"/>
</dbReference>
<feature type="signal peptide" evidence="1">
    <location>
        <begin position="1"/>
        <end position="25"/>
    </location>
</feature>
<accession>A0A6J2YEJ2</accession>
<name>A0A6J2YEJ2_SITOR</name>